<dbReference type="PROSITE" id="PS00518">
    <property type="entry name" value="ZF_RING_1"/>
    <property type="match status" value="1"/>
</dbReference>
<evidence type="ECO:0000259" key="10">
    <source>
        <dbReference type="PROSITE" id="PS50188"/>
    </source>
</evidence>
<dbReference type="AlphaFoldDB" id="A0A8C5DME6"/>
<gene>
    <name evidence="11" type="primary">ftr86</name>
</gene>
<dbReference type="Pfam" id="PF00643">
    <property type="entry name" value="zf-B_box"/>
    <property type="match status" value="1"/>
</dbReference>
<dbReference type="SUPFAM" id="SSF57850">
    <property type="entry name" value="RING/U-box"/>
    <property type="match status" value="1"/>
</dbReference>
<keyword evidence="4" id="KW-0862">Zinc</keyword>
<keyword evidence="3 6" id="KW-0863">Zinc-finger</keyword>
<dbReference type="Gene3D" id="2.60.120.920">
    <property type="match status" value="1"/>
</dbReference>
<dbReference type="OrthoDB" id="6270329at2759"/>
<reference evidence="11" key="1">
    <citation type="submission" date="2020-06" db="EMBL/GenBank/DDBJ databases">
        <authorList>
            <consortium name="Wellcome Sanger Institute Data Sharing"/>
        </authorList>
    </citation>
    <scope>NUCLEOTIDE SEQUENCE [LARGE SCALE GENOMIC DNA]</scope>
</reference>
<dbReference type="InterPro" id="IPR003877">
    <property type="entry name" value="SPRY_dom"/>
</dbReference>
<organism evidence="11 12">
    <name type="scientific">Gouania willdenowi</name>
    <name type="common">Blunt-snouted clingfish</name>
    <name type="synonym">Lepadogaster willdenowi</name>
    <dbReference type="NCBI Taxonomy" id="441366"/>
    <lineage>
        <taxon>Eukaryota</taxon>
        <taxon>Metazoa</taxon>
        <taxon>Chordata</taxon>
        <taxon>Craniata</taxon>
        <taxon>Vertebrata</taxon>
        <taxon>Euteleostomi</taxon>
        <taxon>Actinopterygii</taxon>
        <taxon>Neopterygii</taxon>
        <taxon>Teleostei</taxon>
        <taxon>Neoteleostei</taxon>
        <taxon>Acanthomorphata</taxon>
        <taxon>Ovalentaria</taxon>
        <taxon>Blenniimorphae</taxon>
        <taxon>Blenniiformes</taxon>
        <taxon>Gobiesocoidei</taxon>
        <taxon>Gobiesocidae</taxon>
        <taxon>Gobiesocinae</taxon>
        <taxon>Gouania</taxon>
    </lineage>
</organism>
<dbReference type="Ensembl" id="ENSGWIT00000010047.1">
    <property type="protein sequence ID" value="ENSGWIP00000009000.1"/>
    <property type="gene ID" value="ENSGWIG00000005373.1"/>
</dbReference>
<reference evidence="11" key="3">
    <citation type="submission" date="2025-09" db="UniProtKB">
        <authorList>
            <consortium name="Ensembl"/>
        </authorList>
    </citation>
    <scope>IDENTIFICATION</scope>
</reference>
<dbReference type="Pfam" id="PF13765">
    <property type="entry name" value="PRY"/>
    <property type="match status" value="1"/>
</dbReference>
<evidence type="ECO:0000256" key="2">
    <source>
        <dbReference type="ARBA" id="ARBA00022723"/>
    </source>
</evidence>
<proteinExistence type="predicted"/>
<accession>A0A8C5DME6</accession>
<dbReference type="InterPro" id="IPR006574">
    <property type="entry name" value="PRY"/>
</dbReference>
<dbReference type="SUPFAM" id="SSF49899">
    <property type="entry name" value="Concanavalin A-like lectins/glucanases"/>
    <property type="match status" value="1"/>
</dbReference>
<evidence type="ECO:0000313" key="11">
    <source>
        <dbReference type="Ensembl" id="ENSGWIP00000009000.1"/>
    </source>
</evidence>
<dbReference type="Gene3D" id="3.30.160.60">
    <property type="entry name" value="Classic Zinc Finger"/>
    <property type="match status" value="1"/>
</dbReference>
<evidence type="ECO:0000256" key="4">
    <source>
        <dbReference type="ARBA" id="ARBA00022833"/>
    </source>
</evidence>
<feature type="compositionally biased region" description="Polar residues" evidence="7">
    <location>
        <begin position="344"/>
        <end position="357"/>
    </location>
</feature>
<feature type="domain" description="B box-type" evidence="9">
    <location>
        <begin position="124"/>
        <end position="164"/>
    </location>
</feature>
<dbReference type="SUPFAM" id="SSF57845">
    <property type="entry name" value="B-box zinc-binding domain"/>
    <property type="match status" value="1"/>
</dbReference>
<dbReference type="PANTHER" id="PTHR25465:SF14">
    <property type="entry name" value="E3 UBIQUITIN-PROTEIN LIGASE TRIM65"/>
    <property type="match status" value="1"/>
</dbReference>
<protein>
    <submittedName>
        <fullName evidence="11">Tripartite motif-containing protein 16-like</fullName>
    </submittedName>
</protein>
<dbReference type="PROSITE" id="PS50089">
    <property type="entry name" value="ZF_RING_2"/>
    <property type="match status" value="1"/>
</dbReference>
<feature type="domain" description="B30.2/SPRY" evidence="10">
    <location>
        <begin position="387"/>
        <end position="581"/>
    </location>
</feature>
<keyword evidence="1" id="KW-0399">Innate immunity</keyword>
<keyword evidence="2" id="KW-0479">Metal-binding</keyword>
<dbReference type="PROSITE" id="PS50119">
    <property type="entry name" value="ZF_BBOX"/>
    <property type="match status" value="1"/>
</dbReference>
<keyword evidence="5" id="KW-0391">Immunity</keyword>
<dbReference type="GO" id="GO:0045087">
    <property type="term" value="P:innate immune response"/>
    <property type="evidence" value="ECO:0007669"/>
    <property type="project" value="UniProtKB-KW"/>
</dbReference>
<dbReference type="InterPro" id="IPR013320">
    <property type="entry name" value="ConA-like_dom_sf"/>
</dbReference>
<dbReference type="InterPro" id="IPR058030">
    <property type="entry name" value="TRIM8/14/16/25/29/45/65_CC"/>
</dbReference>
<dbReference type="PRINTS" id="PR01407">
    <property type="entry name" value="BUTYPHLNCDUF"/>
</dbReference>
<feature type="domain" description="RING-type" evidence="8">
    <location>
        <begin position="13"/>
        <end position="56"/>
    </location>
</feature>
<reference evidence="11" key="2">
    <citation type="submission" date="2025-08" db="UniProtKB">
        <authorList>
            <consortium name="Ensembl"/>
        </authorList>
    </citation>
    <scope>IDENTIFICATION</scope>
</reference>
<dbReference type="SMART" id="SM00449">
    <property type="entry name" value="SPRY"/>
    <property type="match status" value="1"/>
</dbReference>
<evidence type="ECO:0000256" key="1">
    <source>
        <dbReference type="ARBA" id="ARBA00022588"/>
    </source>
</evidence>
<evidence type="ECO:0000313" key="12">
    <source>
        <dbReference type="Proteomes" id="UP000694680"/>
    </source>
</evidence>
<evidence type="ECO:0000256" key="7">
    <source>
        <dbReference type="SAM" id="MobiDB-lite"/>
    </source>
</evidence>
<dbReference type="SMART" id="SM00589">
    <property type="entry name" value="PRY"/>
    <property type="match status" value="1"/>
</dbReference>
<dbReference type="InterPro" id="IPR000315">
    <property type="entry name" value="Znf_B-box"/>
</dbReference>
<dbReference type="InterPro" id="IPR003879">
    <property type="entry name" value="Butyrophylin_SPRY"/>
</dbReference>
<dbReference type="CTD" id="767638"/>
<evidence type="ECO:0000259" key="8">
    <source>
        <dbReference type="PROSITE" id="PS50089"/>
    </source>
</evidence>
<evidence type="ECO:0000256" key="3">
    <source>
        <dbReference type="ARBA" id="ARBA00022771"/>
    </source>
</evidence>
<dbReference type="SMART" id="SM00336">
    <property type="entry name" value="BBOX"/>
    <property type="match status" value="1"/>
</dbReference>
<sequence>MASAWVDEDGFACPVCLETLKDPATLPCGHSYCLACIQNHWDKGASTGQYSCPQCRHVFQPRPSLSKSTVLVEAMEKLRANSLKQGSIMPSSSTEPPSIPAYLEVLSGPESRRQGSVYPQLPSMDPRLCPQHYQPLDWFCQEEKQCMCKICCKGGHEGHRVVKTDDERKERQKEVVRMQTDIQKTIQKTEKQLNEIPHAARQYKALIQAVKKESTDLFCDLVKNVNDTGVEISALLHSHETALGSKVEGQVNNLEQEMAQLHCRAEELSRLVGMQDHVCFLKTFFTLDPTHQSLSKEESVLNQEETVIASIRSAIKELQESLEDVCKASLDKIATILNQEPSVLASNSEEAAEGTSSDDLHQAAKQNPGASAPPLPIPVNPPQASSAGYANPDPKTRDEMLKFRFEPTMDPNTVFRHVQLSDGGRKANLRPENLNPPEHPERFKFWRQVLGKEPLAGSPYYWEVEWIGRKVTIGVTYKDIKRKSSDNESRLGHNAYSWSLYWSGTGFSFWHDDKEKQLGSPKAHRIGVYLDQQVGVLAFYSIANNQATLIHLEQAEFNAPLYPGFRFWSRPGSVIAICQLD</sequence>
<feature type="compositionally biased region" description="Pro residues" evidence="7">
    <location>
        <begin position="371"/>
        <end position="381"/>
    </location>
</feature>
<name>A0A8C5DME6_GOUWI</name>
<dbReference type="InterPro" id="IPR001870">
    <property type="entry name" value="B30.2/SPRY"/>
</dbReference>
<dbReference type="GeneID" id="114474881"/>
<dbReference type="InterPro" id="IPR043136">
    <property type="entry name" value="B30.2/SPRY_sf"/>
</dbReference>
<feature type="region of interest" description="Disordered" evidence="7">
    <location>
        <begin position="344"/>
        <end position="396"/>
    </location>
</feature>
<dbReference type="InterPro" id="IPR051051">
    <property type="entry name" value="E3_ubiq-ligase_TRIM/RNF"/>
</dbReference>
<dbReference type="InterPro" id="IPR017907">
    <property type="entry name" value="Znf_RING_CS"/>
</dbReference>
<dbReference type="Gene3D" id="3.30.40.10">
    <property type="entry name" value="Zinc/RING finger domain, C3HC4 (zinc finger)"/>
    <property type="match status" value="1"/>
</dbReference>
<dbReference type="Pfam" id="PF15227">
    <property type="entry name" value="zf-C3HC4_4"/>
    <property type="match status" value="1"/>
</dbReference>
<dbReference type="SMART" id="SM00184">
    <property type="entry name" value="RING"/>
    <property type="match status" value="1"/>
</dbReference>
<dbReference type="InterPro" id="IPR013083">
    <property type="entry name" value="Znf_RING/FYVE/PHD"/>
</dbReference>
<dbReference type="Proteomes" id="UP000694680">
    <property type="component" value="Chromosome 13"/>
</dbReference>
<keyword evidence="12" id="KW-1185">Reference proteome</keyword>
<evidence type="ECO:0000259" key="9">
    <source>
        <dbReference type="PROSITE" id="PS50119"/>
    </source>
</evidence>
<dbReference type="GO" id="GO:0008270">
    <property type="term" value="F:zinc ion binding"/>
    <property type="evidence" value="ECO:0007669"/>
    <property type="project" value="UniProtKB-KW"/>
</dbReference>
<dbReference type="PROSITE" id="PS50188">
    <property type="entry name" value="B302_SPRY"/>
    <property type="match status" value="1"/>
</dbReference>
<dbReference type="InterPro" id="IPR001841">
    <property type="entry name" value="Znf_RING"/>
</dbReference>
<evidence type="ECO:0000256" key="5">
    <source>
        <dbReference type="ARBA" id="ARBA00022859"/>
    </source>
</evidence>
<dbReference type="PANTHER" id="PTHR25465">
    <property type="entry name" value="B-BOX DOMAIN CONTAINING"/>
    <property type="match status" value="1"/>
</dbReference>
<dbReference type="Pfam" id="PF00622">
    <property type="entry name" value="SPRY"/>
    <property type="match status" value="1"/>
</dbReference>
<dbReference type="Pfam" id="PF25600">
    <property type="entry name" value="TRIM_CC"/>
    <property type="match status" value="1"/>
</dbReference>
<dbReference type="RefSeq" id="XP_028321272.1">
    <property type="nucleotide sequence ID" value="XM_028465471.1"/>
</dbReference>
<dbReference type="CDD" id="cd16040">
    <property type="entry name" value="SPRY_PRY_SNTX"/>
    <property type="match status" value="1"/>
</dbReference>
<evidence type="ECO:0000256" key="6">
    <source>
        <dbReference type="PROSITE-ProRule" id="PRU00024"/>
    </source>
</evidence>
<dbReference type="CDD" id="cd19769">
    <property type="entry name" value="Bbox2_TRIM16-like"/>
    <property type="match status" value="1"/>
</dbReference>
<dbReference type="GO" id="GO:0005737">
    <property type="term" value="C:cytoplasm"/>
    <property type="evidence" value="ECO:0007669"/>
    <property type="project" value="UniProtKB-ARBA"/>
</dbReference>